<evidence type="ECO:0000256" key="5">
    <source>
        <dbReference type="ARBA" id="ARBA00023242"/>
    </source>
</evidence>
<organism evidence="8 9">
    <name type="scientific">Punica granatum</name>
    <name type="common">Pomegranate</name>
    <dbReference type="NCBI Taxonomy" id="22663"/>
    <lineage>
        <taxon>Eukaryota</taxon>
        <taxon>Viridiplantae</taxon>
        <taxon>Streptophyta</taxon>
        <taxon>Embryophyta</taxon>
        <taxon>Tracheophyta</taxon>
        <taxon>Spermatophyta</taxon>
        <taxon>Magnoliopsida</taxon>
        <taxon>eudicotyledons</taxon>
        <taxon>Gunneridae</taxon>
        <taxon>Pentapetalae</taxon>
        <taxon>rosids</taxon>
        <taxon>malvids</taxon>
        <taxon>Myrtales</taxon>
        <taxon>Lythraceae</taxon>
        <taxon>Punica</taxon>
    </lineage>
</organism>
<feature type="coiled-coil region" evidence="6">
    <location>
        <begin position="133"/>
        <end position="160"/>
    </location>
</feature>
<keyword evidence="3" id="KW-0238">DNA-binding</keyword>
<dbReference type="GO" id="GO:0005634">
    <property type="term" value="C:nucleus"/>
    <property type="evidence" value="ECO:0007669"/>
    <property type="project" value="UniProtKB-SubCell"/>
</dbReference>
<dbReference type="Proteomes" id="UP000515151">
    <property type="component" value="Chromosome 1"/>
</dbReference>
<dbReference type="CDD" id="cd11393">
    <property type="entry name" value="bHLH_AtbHLH_like"/>
    <property type="match status" value="1"/>
</dbReference>
<dbReference type="InterPro" id="IPR036638">
    <property type="entry name" value="HLH_DNA-bd_sf"/>
</dbReference>
<evidence type="ECO:0000259" key="7">
    <source>
        <dbReference type="PROSITE" id="PS50888"/>
    </source>
</evidence>
<gene>
    <name evidence="9" type="primary">LOC116192740</name>
</gene>
<dbReference type="Gene3D" id="4.10.280.10">
    <property type="entry name" value="Helix-loop-helix DNA-binding domain"/>
    <property type="match status" value="1"/>
</dbReference>
<keyword evidence="2" id="KW-0805">Transcription regulation</keyword>
<dbReference type="InterPro" id="IPR044658">
    <property type="entry name" value="bHLH92/bHLH041-like"/>
</dbReference>
<dbReference type="GeneID" id="116192740"/>
<reference evidence="9" key="2">
    <citation type="submission" date="2025-08" db="UniProtKB">
        <authorList>
            <consortium name="RefSeq"/>
        </authorList>
    </citation>
    <scope>IDENTIFICATION</scope>
    <source>
        <tissue evidence="9">Leaf</tissue>
    </source>
</reference>
<evidence type="ECO:0000313" key="8">
    <source>
        <dbReference type="Proteomes" id="UP000515151"/>
    </source>
</evidence>
<name>A0A6P8C7W0_PUNGR</name>
<evidence type="ECO:0000313" key="9">
    <source>
        <dbReference type="RefSeq" id="XP_031377233.1"/>
    </source>
</evidence>
<dbReference type="PANTHER" id="PTHR46665">
    <property type="entry name" value="TRANSCRIPTION FACTOR BHLH041-RELATED-RELATED"/>
    <property type="match status" value="1"/>
</dbReference>
<dbReference type="Pfam" id="PF00010">
    <property type="entry name" value="HLH"/>
    <property type="match status" value="1"/>
</dbReference>
<evidence type="ECO:0000256" key="6">
    <source>
        <dbReference type="SAM" id="Coils"/>
    </source>
</evidence>
<evidence type="ECO:0000256" key="2">
    <source>
        <dbReference type="ARBA" id="ARBA00023015"/>
    </source>
</evidence>
<keyword evidence="6" id="KW-0175">Coiled coil</keyword>
<dbReference type="InterPro" id="IPR045239">
    <property type="entry name" value="bHLH95_bHLH"/>
</dbReference>
<dbReference type="SUPFAM" id="SSF47459">
    <property type="entry name" value="HLH, helix-loop-helix DNA-binding domain"/>
    <property type="match status" value="1"/>
</dbReference>
<dbReference type="PANTHER" id="PTHR46665:SF6">
    <property type="entry name" value="TRANSCRIPTION FACTOR BHLH92"/>
    <property type="match status" value="1"/>
</dbReference>
<dbReference type="AlphaFoldDB" id="A0A6P8C7W0"/>
<evidence type="ECO:0000256" key="4">
    <source>
        <dbReference type="ARBA" id="ARBA00023163"/>
    </source>
</evidence>
<sequence>MDVFFQEDHELFVSSSSNSSLFWSDDIPPAHFPSWSSFMPYRAVGTSSNQSRASLGLSANMNKRVLEFVRRSWPECSRNRELDRGKGYQHMMSERMRREKQKQSFSALHSLLPRGTKRPMARKFQMNDKKSIVQAALTKIQDLQGYKEELQKRNDDLKASLGVMAVKENDAPRGTKIKVRIGNPVSGMDSMLEVLRCLDDLGLETTSARSKFSAQEFSAVLETREKVEAAEVENVIQSKLYEAERKLLHKLHGIL</sequence>
<protein>
    <submittedName>
        <fullName evidence="9">Transcription factor bHLH92 isoform X1</fullName>
    </submittedName>
</protein>
<dbReference type="PROSITE" id="PS50888">
    <property type="entry name" value="BHLH"/>
    <property type="match status" value="1"/>
</dbReference>
<keyword evidence="8" id="KW-1185">Reference proteome</keyword>
<keyword evidence="4" id="KW-0804">Transcription</keyword>
<keyword evidence="5" id="KW-0539">Nucleus</keyword>
<dbReference type="GO" id="GO:0046983">
    <property type="term" value="F:protein dimerization activity"/>
    <property type="evidence" value="ECO:0007669"/>
    <property type="project" value="InterPro"/>
</dbReference>
<dbReference type="GO" id="GO:0003677">
    <property type="term" value="F:DNA binding"/>
    <property type="evidence" value="ECO:0007669"/>
    <property type="project" value="UniProtKB-KW"/>
</dbReference>
<feature type="domain" description="BHLH" evidence="7">
    <location>
        <begin position="85"/>
        <end position="143"/>
    </location>
</feature>
<evidence type="ECO:0000256" key="3">
    <source>
        <dbReference type="ARBA" id="ARBA00023125"/>
    </source>
</evidence>
<evidence type="ECO:0000256" key="1">
    <source>
        <dbReference type="ARBA" id="ARBA00004123"/>
    </source>
</evidence>
<proteinExistence type="predicted"/>
<accession>A0A6P8C7W0</accession>
<dbReference type="InterPro" id="IPR011598">
    <property type="entry name" value="bHLH_dom"/>
</dbReference>
<comment type="subcellular location">
    <subcellularLocation>
        <location evidence="1">Nucleus</location>
    </subcellularLocation>
</comment>
<dbReference type="RefSeq" id="XP_031377233.1">
    <property type="nucleotide sequence ID" value="XM_031521373.1"/>
</dbReference>
<reference evidence="8" key="1">
    <citation type="journal article" date="2020" name="Plant Biotechnol. J.">
        <title>The pomegranate (Punica granatum L.) draft genome dissects genetic divergence between soft- and hard-seeded cultivars.</title>
        <authorList>
            <person name="Luo X."/>
            <person name="Li H."/>
            <person name="Wu Z."/>
            <person name="Yao W."/>
            <person name="Zhao P."/>
            <person name="Cao D."/>
            <person name="Yu H."/>
            <person name="Li K."/>
            <person name="Poudel K."/>
            <person name="Zhao D."/>
            <person name="Zhang F."/>
            <person name="Xia X."/>
            <person name="Chen L."/>
            <person name="Wang Q."/>
            <person name="Jing D."/>
            <person name="Cao S."/>
        </authorList>
    </citation>
    <scope>NUCLEOTIDE SEQUENCE [LARGE SCALE GENOMIC DNA]</scope>
    <source>
        <strain evidence="8">cv. Tunisia</strain>
    </source>
</reference>
<dbReference type="OrthoDB" id="1885111at2759"/>